<dbReference type="InterPro" id="IPR050109">
    <property type="entry name" value="HTH-type_TetR-like_transc_reg"/>
</dbReference>
<name>A0A2X0K4M7_9ACTN</name>
<dbReference type="Gene3D" id="1.10.10.60">
    <property type="entry name" value="Homeodomain-like"/>
    <property type="match status" value="1"/>
</dbReference>
<gene>
    <name evidence="6" type="ORF">DN069_28405</name>
</gene>
<dbReference type="PANTHER" id="PTHR30055">
    <property type="entry name" value="HTH-TYPE TRANSCRIPTIONAL REGULATOR RUTR"/>
    <property type="match status" value="1"/>
</dbReference>
<dbReference type="GO" id="GO:0003700">
    <property type="term" value="F:DNA-binding transcription factor activity"/>
    <property type="evidence" value="ECO:0007669"/>
    <property type="project" value="TreeGrafter"/>
</dbReference>
<keyword evidence="2 4" id="KW-0238">DNA-binding</keyword>
<evidence type="ECO:0000259" key="5">
    <source>
        <dbReference type="PROSITE" id="PS50977"/>
    </source>
</evidence>
<dbReference type="Proteomes" id="UP000248889">
    <property type="component" value="Unassembled WGS sequence"/>
</dbReference>
<dbReference type="Gene3D" id="1.10.357.10">
    <property type="entry name" value="Tetracycline Repressor, domain 2"/>
    <property type="match status" value="1"/>
</dbReference>
<proteinExistence type="predicted"/>
<evidence type="ECO:0000256" key="3">
    <source>
        <dbReference type="ARBA" id="ARBA00023163"/>
    </source>
</evidence>
<evidence type="ECO:0000313" key="7">
    <source>
        <dbReference type="Proteomes" id="UP000248889"/>
    </source>
</evidence>
<dbReference type="AlphaFoldDB" id="A0A2X0K4M7"/>
<evidence type="ECO:0000256" key="2">
    <source>
        <dbReference type="ARBA" id="ARBA00023125"/>
    </source>
</evidence>
<evidence type="ECO:0000256" key="4">
    <source>
        <dbReference type="PROSITE-ProRule" id="PRU00335"/>
    </source>
</evidence>
<dbReference type="SUPFAM" id="SSF48498">
    <property type="entry name" value="Tetracyclin repressor-like, C-terminal domain"/>
    <property type="match status" value="1"/>
</dbReference>
<feature type="DNA-binding region" description="H-T-H motif" evidence="4">
    <location>
        <begin position="54"/>
        <end position="73"/>
    </location>
</feature>
<keyword evidence="1" id="KW-0805">Transcription regulation</keyword>
<evidence type="ECO:0000313" key="6">
    <source>
        <dbReference type="EMBL" id="RAG82240.1"/>
    </source>
</evidence>
<comment type="caution">
    <text evidence="6">The sequence shown here is derived from an EMBL/GenBank/DDBJ whole genome shotgun (WGS) entry which is preliminary data.</text>
</comment>
<reference evidence="6 7" key="1">
    <citation type="submission" date="2018-06" db="EMBL/GenBank/DDBJ databases">
        <title>Streptacidiphilus pinicola sp. nov., isolated from pine grove soil.</title>
        <authorList>
            <person name="Roh S.G."/>
            <person name="Park S."/>
            <person name="Kim M.-K."/>
            <person name="Yun B.-R."/>
            <person name="Park J."/>
            <person name="Kim M.J."/>
            <person name="Kim Y.S."/>
            <person name="Kim S.B."/>
        </authorList>
    </citation>
    <scope>NUCLEOTIDE SEQUENCE [LARGE SCALE GENOMIC DNA]</scope>
    <source>
        <strain evidence="6 7">MMS16-CNU450</strain>
    </source>
</reference>
<dbReference type="InterPro" id="IPR009057">
    <property type="entry name" value="Homeodomain-like_sf"/>
</dbReference>
<dbReference type="InterPro" id="IPR001647">
    <property type="entry name" value="HTH_TetR"/>
</dbReference>
<protein>
    <submittedName>
        <fullName evidence="6">TetR/AcrR family transcriptional regulator</fullName>
    </submittedName>
</protein>
<feature type="domain" description="HTH tetR-type" evidence="5">
    <location>
        <begin position="31"/>
        <end position="91"/>
    </location>
</feature>
<dbReference type="SUPFAM" id="SSF46689">
    <property type="entry name" value="Homeodomain-like"/>
    <property type="match status" value="1"/>
</dbReference>
<evidence type="ECO:0000256" key="1">
    <source>
        <dbReference type="ARBA" id="ARBA00023015"/>
    </source>
</evidence>
<dbReference type="PANTHER" id="PTHR30055:SF151">
    <property type="entry name" value="TRANSCRIPTIONAL REGULATORY PROTEIN"/>
    <property type="match status" value="1"/>
</dbReference>
<accession>A0A2X0K4M7</accession>
<sequence length="251" mass="27597">MKAKQADSAAATAPLSVWERMAQPTPAPRPGLTLGRIAEVALGIADADGLAAVSMRRLAEGLGVSAMTCYRYVTGKDEIIELMLDDVRREMLLDDLPGDWRGVLRASALRFREVVLRHPWMTDVPGRILFAPTPAYLALSEQLFAALHRLGLDLDRIADVTGAVTAYARAGTHDEITRTRLRTPEGWSSSQDARDANRERLIRLLDNGDYPVYRKFVREGAPQGDERARFEFGLDCLLDGISARPDIPAAG</sequence>
<keyword evidence="7" id="KW-1185">Reference proteome</keyword>
<dbReference type="GO" id="GO:0045892">
    <property type="term" value="P:negative regulation of DNA-templated transcription"/>
    <property type="evidence" value="ECO:0007669"/>
    <property type="project" value="InterPro"/>
</dbReference>
<dbReference type="Pfam" id="PF02909">
    <property type="entry name" value="TetR_C_1"/>
    <property type="match status" value="1"/>
</dbReference>
<dbReference type="GO" id="GO:0000976">
    <property type="term" value="F:transcription cis-regulatory region binding"/>
    <property type="evidence" value="ECO:0007669"/>
    <property type="project" value="TreeGrafter"/>
</dbReference>
<keyword evidence="3" id="KW-0804">Transcription</keyword>
<dbReference type="PROSITE" id="PS50977">
    <property type="entry name" value="HTH_TETR_2"/>
    <property type="match status" value="1"/>
</dbReference>
<organism evidence="6 7">
    <name type="scientific">Streptacidiphilus pinicola</name>
    <dbReference type="NCBI Taxonomy" id="2219663"/>
    <lineage>
        <taxon>Bacteria</taxon>
        <taxon>Bacillati</taxon>
        <taxon>Actinomycetota</taxon>
        <taxon>Actinomycetes</taxon>
        <taxon>Kitasatosporales</taxon>
        <taxon>Streptomycetaceae</taxon>
        <taxon>Streptacidiphilus</taxon>
    </lineage>
</organism>
<dbReference type="InterPro" id="IPR004111">
    <property type="entry name" value="Repressor_TetR_C"/>
</dbReference>
<dbReference type="EMBL" id="QKYN01000118">
    <property type="protein sequence ID" value="RAG82240.1"/>
    <property type="molecule type" value="Genomic_DNA"/>
</dbReference>
<dbReference type="InterPro" id="IPR036271">
    <property type="entry name" value="Tet_transcr_reg_TetR-rel_C_sf"/>
</dbReference>